<evidence type="ECO:0000256" key="9">
    <source>
        <dbReference type="ARBA" id="ARBA00022723"/>
    </source>
</evidence>
<keyword evidence="12" id="KW-0460">Magnesium</keyword>
<evidence type="ECO:0000256" key="12">
    <source>
        <dbReference type="ARBA" id="ARBA00022842"/>
    </source>
</evidence>
<evidence type="ECO:0000256" key="13">
    <source>
        <dbReference type="ARBA" id="ARBA00022909"/>
    </source>
</evidence>
<evidence type="ECO:0000256" key="6">
    <source>
        <dbReference type="ARBA" id="ARBA00013025"/>
    </source>
</evidence>
<dbReference type="InterPro" id="IPR013221">
    <property type="entry name" value="Mur_ligase_cen"/>
</dbReference>
<keyword evidence="8 21" id="KW-0436">Ligase</keyword>
<evidence type="ECO:0000256" key="21">
    <source>
        <dbReference type="PIRNR" id="PIRNR001563"/>
    </source>
</evidence>
<evidence type="ECO:0000256" key="10">
    <source>
        <dbReference type="ARBA" id="ARBA00022741"/>
    </source>
</evidence>
<protein>
    <recommendedName>
        <fullName evidence="7">Dihydrofolate synthase/folylpolyglutamate synthase</fullName>
        <ecNumber evidence="5">6.3.2.12</ecNumber>
        <ecNumber evidence="6">6.3.2.17</ecNumber>
    </recommendedName>
    <alternativeName>
        <fullName evidence="16">Folylpoly-gamma-glutamate synthetase-dihydrofolate synthetase</fullName>
    </alternativeName>
    <alternativeName>
        <fullName evidence="14">Folylpolyglutamate synthetase</fullName>
    </alternativeName>
    <alternativeName>
        <fullName evidence="15">Tetrahydrofolylpolyglutamate synthase</fullName>
    </alternativeName>
</protein>
<dbReference type="PIRSF" id="PIRSF001563">
    <property type="entry name" value="Folylpolyglu_synth"/>
    <property type="match status" value="1"/>
</dbReference>
<evidence type="ECO:0000256" key="7">
    <source>
        <dbReference type="ARBA" id="ARBA00019357"/>
    </source>
</evidence>
<dbReference type="InterPro" id="IPR036615">
    <property type="entry name" value="Mur_ligase_C_dom_sf"/>
</dbReference>
<keyword evidence="13" id="KW-0289">Folate biosynthesis</keyword>
<evidence type="ECO:0000256" key="15">
    <source>
        <dbReference type="ARBA" id="ARBA00030592"/>
    </source>
</evidence>
<evidence type="ECO:0000256" key="14">
    <source>
        <dbReference type="ARBA" id="ARBA00030048"/>
    </source>
</evidence>
<comment type="catalytic activity">
    <reaction evidence="17">
        <text>(6S)-5,6,7,8-tetrahydrofolyl-(gamma-L-Glu)(n) + L-glutamate + ATP = (6S)-5,6,7,8-tetrahydrofolyl-(gamma-L-Glu)(n+1) + ADP + phosphate + H(+)</text>
        <dbReference type="Rhea" id="RHEA:10580"/>
        <dbReference type="Rhea" id="RHEA-COMP:14738"/>
        <dbReference type="Rhea" id="RHEA-COMP:14740"/>
        <dbReference type="ChEBI" id="CHEBI:15378"/>
        <dbReference type="ChEBI" id="CHEBI:29985"/>
        <dbReference type="ChEBI" id="CHEBI:30616"/>
        <dbReference type="ChEBI" id="CHEBI:43474"/>
        <dbReference type="ChEBI" id="CHEBI:141005"/>
        <dbReference type="ChEBI" id="CHEBI:456216"/>
        <dbReference type="EC" id="6.3.2.17"/>
    </reaction>
</comment>
<keyword evidence="9" id="KW-0479">Metal-binding</keyword>
<dbReference type="Gene3D" id="3.40.1190.10">
    <property type="entry name" value="Mur-like, catalytic domain"/>
    <property type="match status" value="1"/>
</dbReference>
<gene>
    <name evidence="24" type="ORF">FF098_010660</name>
</gene>
<sequence>MNHRTEKPPPVQRNSADVNALLARLAERRPRIIDLSLDRVLKGLERLGSPHRKLPPVIHAAGTNGKGSVIAYMRAILTSAGHRVHVYTSPHLVRFNERIVLAGGQIEDKELLRVLGKCEAAAGDVELTYFEAVTCAAFLAFAETPADVLLLETGLGGRLDATNVVDDPIASVITPIGLDHQSYLGDTIEKIAFEKAGIIKKGRPAVIGAQRQEALKVLEDRALALGAPMHIAGQDWSAFMEQGRFVYQDENSLSDLSPPRMLGGHQIENAGLAVAALKAAGVAPNDDKISAGLEGAFWPARLQRLTTGPLVEMAKAKAHEDVEIWLDGGHNPHAARAIARAMADLEERQPRPLILISGLQENKDADGFFGCFADLVSMVYTVQAQTGTASDPEKVAVSARHAGLPALACESVETALSEALDSAFRSNEGAPRILICGSLYLAGEVLEDNG</sequence>
<feature type="domain" description="Mur ligase C-terminal" evidence="22">
    <location>
        <begin position="320"/>
        <end position="438"/>
    </location>
</feature>
<dbReference type="PROSITE" id="PS01012">
    <property type="entry name" value="FOLYLPOLYGLU_SYNT_2"/>
    <property type="match status" value="1"/>
</dbReference>
<comment type="caution">
    <text evidence="24">The sequence shown here is derived from an EMBL/GenBank/DDBJ whole genome shotgun (WGS) entry which is preliminary data.</text>
</comment>
<evidence type="ECO:0000256" key="16">
    <source>
        <dbReference type="ARBA" id="ARBA00032510"/>
    </source>
</evidence>
<evidence type="ECO:0000256" key="1">
    <source>
        <dbReference type="ARBA" id="ARBA00002714"/>
    </source>
</evidence>
<dbReference type="InterPro" id="IPR036565">
    <property type="entry name" value="Mur-like_cat_sf"/>
</dbReference>
<dbReference type="Gene3D" id="3.90.190.20">
    <property type="entry name" value="Mur ligase, C-terminal domain"/>
    <property type="match status" value="1"/>
</dbReference>
<evidence type="ECO:0000256" key="8">
    <source>
        <dbReference type="ARBA" id="ARBA00022598"/>
    </source>
</evidence>
<keyword evidence="10 21" id="KW-0547">Nucleotide-binding</keyword>
<comment type="pathway">
    <text evidence="2">Cofactor biosynthesis; tetrahydrofolate biosynthesis; 7,8-dihydrofolate from 2-amino-4-hydroxy-6-hydroxymethyl-7,8-dihydropteridine diphosphate and 4-aminobenzoate: step 2/2.</text>
</comment>
<dbReference type="EC" id="6.3.2.17" evidence="6"/>
<evidence type="ECO:0000256" key="11">
    <source>
        <dbReference type="ARBA" id="ARBA00022840"/>
    </source>
</evidence>
<keyword evidence="25" id="KW-1185">Reference proteome</keyword>
<reference evidence="24 25" key="1">
    <citation type="submission" date="2020-02" db="EMBL/GenBank/DDBJ databases">
        <title>Genome sequence of Parvularcula flava strain NH6-79.</title>
        <authorList>
            <person name="Abdul Karim M.H."/>
            <person name="Lam M.Q."/>
            <person name="Chen S.J."/>
            <person name="Yahya A."/>
            <person name="Shahir S."/>
            <person name="Shamsir M.S."/>
            <person name="Chong C.S."/>
        </authorList>
    </citation>
    <scope>NUCLEOTIDE SEQUENCE [LARGE SCALE GENOMIC DNA]</scope>
    <source>
        <strain evidence="24 25">NH6-79</strain>
    </source>
</reference>
<evidence type="ECO:0000256" key="20">
    <source>
        <dbReference type="ARBA" id="ARBA00049161"/>
    </source>
</evidence>
<dbReference type="PANTHER" id="PTHR11136:SF0">
    <property type="entry name" value="DIHYDROFOLATE SYNTHETASE-RELATED"/>
    <property type="match status" value="1"/>
</dbReference>
<feature type="domain" description="Mur ligase central" evidence="23">
    <location>
        <begin position="61"/>
        <end position="276"/>
    </location>
</feature>
<dbReference type="InterPro" id="IPR018109">
    <property type="entry name" value="Folylpolyglutamate_synth_CS"/>
</dbReference>
<evidence type="ECO:0000256" key="4">
    <source>
        <dbReference type="ARBA" id="ARBA00008276"/>
    </source>
</evidence>
<dbReference type="SUPFAM" id="SSF53623">
    <property type="entry name" value="MurD-like peptide ligases, catalytic domain"/>
    <property type="match status" value="1"/>
</dbReference>
<keyword evidence="11 21" id="KW-0067">ATP-binding</keyword>
<comment type="catalytic activity">
    <reaction evidence="18">
        <text>10-formyltetrahydrofolyl-(gamma-L-Glu)(n) + L-glutamate + ATP = 10-formyltetrahydrofolyl-(gamma-L-Glu)(n+1) + ADP + phosphate + H(+)</text>
        <dbReference type="Rhea" id="RHEA:51904"/>
        <dbReference type="Rhea" id="RHEA-COMP:13088"/>
        <dbReference type="Rhea" id="RHEA-COMP:14300"/>
        <dbReference type="ChEBI" id="CHEBI:15378"/>
        <dbReference type="ChEBI" id="CHEBI:29985"/>
        <dbReference type="ChEBI" id="CHEBI:30616"/>
        <dbReference type="ChEBI" id="CHEBI:43474"/>
        <dbReference type="ChEBI" id="CHEBI:134413"/>
        <dbReference type="ChEBI" id="CHEBI:456216"/>
        <dbReference type="EC" id="6.3.2.17"/>
    </reaction>
</comment>
<name>A0ABX0HLF1_9PROT</name>
<evidence type="ECO:0000256" key="17">
    <source>
        <dbReference type="ARBA" id="ARBA00047493"/>
    </source>
</evidence>
<dbReference type="PANTHER" id="PTHR11136">
    <property type="entry name" value="FOLYLPOLYGLUTAMATE SYNTHASE-RELATED"/>
    <property type="match status" value="1"/>
</dbReference>
<dbReference type="EMBL" id="VCJR02000002">
    <property type="protein sequence ID" value="NHK28366.1"/>
    <property type="molecule type" value="Genomic_DNA"/>
</dbReference>
<dbReference type="InterPro" id="IPR004101">
    <property type="entry name" value="Mur_ligase_C"/>
</dbReference>
<comment type="catalytic activity">
    <reaction evidence="19">
        <text>(6R)-5,10-methylenetetrahydrofolyl-(gamma-L-Glu)(n) + L-glutamate + ATP = (6R)-5,10-methylenetetrahydrofolyl-(gamma-L-Glu)(n+1) + ADP + phosphate + H(+)</text>
        <dbReference type="Rhea" id="RHEA:51912"/>
        <dbReference type="Rhea" id="RHEA-COMP:13257"/>
        <dbReference type="Rhea" id="RHEA-COMP:13258"/>
        <dbReference type="ChEBI" id="CHEBI:15378"/>
        <dbReference type="ChEBI" id="CHEBI:29985"/>
        <dbReference type="ChEBI" id="CHEBI:30616"/>
        <dbReference type="ChEBI" id="CHEBI:43474"/>
        <dbReference type="ChEBI" id="CHEBI:136572"/>
        <dbReference type="ChEBI" id="CHEBI:456216"/>
        <dbReference type="EC" id="6.3.2.17"/>
    </reaction>
</comment>
<dbReference type="SUPFAM" id="SSF53244">
    <property type="entry name" value="MurD-like peptide ligases, peptide-binding domain"/>
    <property type="match status" value="1"/>
</dbReference>
<comment type="pathway">
    <text evidence="3">Cofactor biosynthesis; tetrahydrofolylpolyglutamate biosynthesis.</text>
</comment>
<organism evidence="24 25">
    <name type="scientific">Aquisalinus luteolus</name>
    <dbReference type="NCBI Taxonomy" id="1566827"/>
    <lineage>
        <taxon>Bacteria</taxon>
        <taxon>Pseudomonadati</taxon>
        <taxon>Pseudomonadota</taxon>
        <taxon>Alphaproteobacteria</taxon>
        <taxon>Parvularculales</taxon>
        <taxon>Parvularculaceae</taxon>
        <taxon>Aquisalinus</taxon>
    </lineage>
</organism>
<evidence type="ECO:0000313" key="24">
    <source>
        <dbReference type="EMBL" id="NHK28366.1"/>
    </source>
</evidence>
<evidence type="ECO:0000313" key="25">
    <source>
        <dbReference type="Proteomes" id="UP000818603"/>
    </source>
</evidence>
<evidence type="ECO:0000256" key="18">
    <source>
        <dbReference type="ARBA" id="ARBA00047808"/>
    </source>
</evidence>
<evidence type="ECO:0000256" key="3">
    <source>
        <dbReference type="ARBA" id="ARBA00005150"/>
    </source>
</evidence>
<evidence type="ECO:0000259" key="22">
    <source>
        <dbReference type="Pfam" id="PF02875"/>
    </source>
</evidence>
<dbReference type="InterPro" id="IPR001645">
    <property type="entry name" value="Folylpolyglutamate_synth"/>
</dbReference>
<accession>A0ABX0HLF1</accession>
<dbReference type="EC" id="6.3.2.12" evidence="5"/>
<dbReference type="NCBIfam" id="TIGR01499">
    <property type="entry name" value="folC"/>
    <property type="match status" value="1"/>
</dbReference>
<proteinExistence type="inferred from homology"/>
<evidence type="ECO:0000259" key="23">
    <source>
        <dbReference type="Pfam" id="PF08245"/>
    </source>
</evidence>
<dbReference type="Pfam" id="PF08245">
    <property type="entry name" value="Mur_ligase_M"/>
    <property type="match status" value="1"/>
</dbReference>
<dbReference type="Pfam" id="PF02875">
    <property type="entry name" value="Mur_ligase_C"/>
    <property type="match status" value="1"/>
</dbReference>
<comment type="function">
    <text evidence="1">Functions in two distinct reactions of the de novo folate biosynthetic pathway. Catalyzes the addition of a glutamate residue to dihydropteroate (7,8-dihydropteroate or H2Pte) to form dihydrofolate (7,8-dihydrofolate monoglutamate or H2Pte-Glu). Also catalyzes successive additions of L-glutamate to tetrahydrofolate or 10-formyltetrahydrofolate or 5,10-methylenetetrahydrofolate, leading to folylpolyglutamate derivatives.</text>
</comment>
<comment type="similarity">
    <text evidence="4 21">Belongs to the folylpolyglutamate synthase family.</text>
</comment>
<evidence type="ECO:0000256" key="2">
    <source>
        <dbReference type="ARBA" id="ARBA00004799"/>
    </source>
</evidence>
<dbReference type="Proteomes" id="UP000818603">
    <property type="component" value="Unassembled WGS sequence"/>
</dbReference>
<evidence type="ECO:0000256" key="5">
    <source>
        <dbReference type="ARBA" id="ARBA00013023"/>
    </source>
</evidence>
<evidence type="ECO:0000256" key="19">
    <source>
        <dbReference type="ARBA" id="ARBA00049035"/>
    </source>
</evidence>
<comment type="catalytic activity">
    <reaction evidence="20">
        <text>7,8-dihydropteroate + L-glutamate + ATP = 7,8-dihydrofolate + ADP + phosphate + H(+)</text>
        <dbReference type="Rhea" id="RHEA:23584"/>
        <dbReference type="ChEBI" id="CHEBI:15378"/>
        <dbReference type="ChEBI" id="CHEBI:17839"/>
        <dbReference type="ChEBI" id="CHEBI:29985"/>
        <dbReference type="ChEBI" id="CHEBI:30616"/>
        <dbReference type="ChEBI" id="CHEBI:43474"/>
        <dbReference type="ChEBI" id="CHEBI:57451"/>
        <dbReference type="ChEBI" id="CHEBI:456216"/>
        <dbReference type="EC" id="6.3.2.12"/>
    </reaction>
</comment>